<evidence type="ECO:0000313" key="2">
    <source>
        <dbReference type="EMBL" id="KAA6390811.1"/>
    </source>
</evidence>
<organism evidence="2 3">
    <name type="scientific">Streblomastix strix</name>
    <dbReference type="NCBI Taxonomy" id="222440"/>
    <lineage>
        <taxon>Eukaryota</taxon>
        <taxon>Metamonada</taxon>
        <taxon>Preaxostyla</taxon>
        <taxon>Oxymonadida</taxon>
        <taxon>Streblomastigidae</taxon>
        <taxon>Streblomastix</taxon>
    </lineage>
</organism>
<sequence length="2225" mass="255113">MYNVSEKMNETLGSIPYSQHWGPNMVAGISNGLEETWLTQQMNNNDNQTQQSSQSSQDVSADQIKIDIACSRTFLFTEDEEDELINRNEFADNSLFDTITRVRHAVFTSQLLLQEFPFYVNDETEKDMCDSQSESIISSNSSSSHLNVLNKKVTPNITTAMIIADTKELPYDGEQLDYTAIMKTIRGAKFVACDNLAGFTGNEVLHILSGKEITAKPNQNGEESRSDELLKVRDKIRSQNLTQRSFGIILNQNHHYRSSQLQLQSTTIRPFILIASGCISLIMNVSGSYLFQFPISFLDPPMAAMYVTVRQGNGVKYLSQQLSYGNEEGILKHLSPELQRSKDEQKQIHQKLKDASSMDKIFIGGGKQLLVIMNGKVQVHHMKDKCIKDIVLIPTSNQTLQKIDSKLKISEKANDDSLQSVKSEEQDSHHFHKFWKHLNTSAIFISTTCGYPVLLSFDMEQILDVEQQEDFVLSPGCIQQAIIIPPKFKVPSHHEEDRVLLAMGNGRTGSLHLVNLSNKLVPLTETTYLGNHSFVTSCHQFAGSTMRNIILIEAEIMNKQNLQSLNNIHQNSSDIPLGKDTKSNSQSIERLSNQNIQTKIISKMFIISKDQLSSHKKLDIGIRTEGKVVAFHEAQGAVVLISPREIIVIPTLKYLGQIKRKINNYKNIDTLNEKNEKITQKIEKKDIQKQTVINQDINQDLQNNNSQQNQSSSSISTASTISSSTSIGPAMSHIPSYSLTHAEARHKKGIVSQHNANLRMVLNAVQQNIEESNRLVWHSPPLLTKEQCLLCENGETNIGFTEEAQLEHGAIGDNIIVVSHKRIAYVLLWHPAIPQLLNKQWPNQSWAPITRLTATAMGNEGKKMAYLANIFKMPNQNKEKQDKEENKLENKTMQRNLAQEQIKLQKNIWMMPHVLTTIATIKGPSQITSITTSMICGRHFVVVCFEKSAEVQVYRLDTFENARAAIIERENMWNFANKNVCDGYGKFKYPFIKRPNMNTNTTATGQFIETDENKLNDYAHTCVLTTFGRHVRKLGNEENILPDEQMMDKHEEKFCGFVKRYSIDNNYENRQNFRDLNNDHYSQGQEQNNSSSYEMNSTKSSNDIKYHSLNQFHSSRKKKHNLQNAEYPVPWEKQRRCGQYKENDGAVIAIGGRFGQIAFTCIPLAALMLEQAPIDYSTSTESIQAIITGQTTQQTFHFPPLIQFLSMGRESIELIEDNQFIIARGERTQIIEFNAKYCQIVFRSITANDRLISIAPVYIDDDCESRQNKRRRRKRKQRKRQMHMKYIQYQRKKQKIKEAMQQKIELGVERNNTNFQQQLDQEEEKYQASIDSCAQYDEYDLKNETGTLLLPTLAWIGQTTQTLTYGTIDKRRQINRVVKELPSIPISIAYLPSLSAIAEFALTIRNAMKQMSAPKYDANGIPFSDLAADHYADKHTMFPRNYLPLKFIPDSSFINSLCYSPAVKEIRILDQEIIEQSMGKCANVIEEWKKDEKYENLNKTDDNPDLLNEDSKSYHTADHIYRRINHFNNEQLENIEQPTPTNSLIGRIDIRSTFTVVEKSPVTLQFDEERVINMDIILLKRIRVIGCVQSLIAEPSMLAILNGKAAFVFGLQVGDILNDNKEVDEKKKKHINSNDDFCSCSTPLYNQQQQIRTIYPYHYEVNEVRNAQDFFLGTCYSTISTNEEELIFSHYAQQSEISSHDPINILHISGCYLTLIAQGHAPSLLISMQILDMNNIAVVPDHEVLIYNLMSNSQNPHNWGLFKKLKLTQKKLEKEKRIVLKKYDLQELGYVDEENGKEKPKINQNDNQQSNNKLNRTTLLSFETHPTLSLILSVRIPTDDNVTFLLPSSIGLHTLYGGMHGQLMRRFSKLSSIMRQDSDEMSVFAAVTIDNASESREQIGKSEITKTITAQLSYAAIRRLQEHQRRLEEQLLKNNTNQQNYSETSYKNTSLTDISSKRRSMLLERETNALMMSTHALTPINAMQILPEIPSFVMLAKSGWCTRSVPMRYEQFPLRDLSLMTNFLLQMQLNFGHVWKEQRNMLIQDYNQFEEQNWRKYVKKEIKNELEEIGTISLIPPHPVMNYVQPLFPVKNGRFVNGDLIFGISSLPLTAEFLQARTMDPWQLRKCMALIAAEDDFRRRWRLSERDRIRKQLNLPPPPDADEAENILIDRKQMKERENFFKNANVAKQPINDTQHTQYLKELGENQFVEKGSNIIQKQSVFGDK</sequence>
<proteinExistence type="predicted"/>
<evidence type="ECO:0000313" key="3">
    <source>
        <dbReference type="Proteomes" id="UP000324800"/>
    </source>
</evidence>
<name>A0A5J4W7A2_9EUKA</name>
<dbReference type="PANTHER" id="PTHR42264">
    <property type="entry name" value="EPHRIN_REC_LIKE DOMAIN-CONTAINING PROTEIN"/>
    <property type="match status" value="1"/>
</dbReference>
<feature type="non-terminal residue" evidence="2">
    <location>
        <position position="2225"/>
    </location>
</feature>
<accession>A0A5J4W7A2</accession>
<feature type="region of interest" description="Disordered" evidence="1">
    <location>
        <begin position="702"/>
        <end position="722"/>
    </location>
</feature>
<comment type="caution">
    <text evidence="2">The sequence shown here is derived from an EMBL/GenBank/DDBJ whole genome shotgun (WGS) entry which is preliminary data.</text>
</comment>
<gene>
    <name evidence="2" type="ORF">EZS28_013662</name>
</gene>
<protein>
    <submittedName>
        <fullName evidence="2">Uncharacterized protein</fullName>
    </submittedName>
</protein>
<dbReference type="Proteomes" id="UP000324800">
    <property type="component" value="Unassembled WGS sequence"/>
</dbReference>
<feature type="region of interest" description="Disordered" evidence="1">
    <location>
        <begin position="1073"/>
        <end position="1100"/>
    </location>
</feature>
<feature type="compositionally biased region" description="Polar residues" evidence="1">
    <location>
        <begin position="1079"/>
        <end position="1100"/>
    </location>
</feature>
<reference evidence="2 3" key="1">
    <citation type="submission" date="2019-03" db="EMBL/GenBank/DDBJ databases">
        <title>Single cell metagenomics reveals metabolic interactions within the superorganism composed of flagellate Streblomastix strix and complex community of Bacteroidetes bacteria on its surface.</title>
        <authorList>
            <person name="Treitli S.C."/>
            <person name="Kolisko M."/>
            <person name="Husnik F."/>
            <person name="Keeling P."/>
            <person name="Hampl V."/>
        </authorList>
    </citation>
    <scope>NUCLEOTIDE SEQUENCE [LARGE SCALE GENOMIC DNA]</scope>
    <source>
        <strain evidence="2">ST1C</strain>
    </source>
</reference>
<dbReference type="EMBL" id="SNRW01003093">
    <property type="protein sequence ID" value="KAA6390811.1"/>
    <property type="molecule type" value="Genomic_DNA"/>
</dbReference>
<evidence type="ECO:0000256" key="1">
    <source>
        <dbReference type="SAM" id="MobiDB-lite"/>
    </source>
</evidence>